<dbReference type="SUPFAM" id="SSF53756">
    <property type="entry name" value="UDP-Glycosyltransferase/glycogen phosphorylase"/>
    <property type="match status" value="1"/>
</dbReference>
<keyword evidence="1" id="KW-0472">Membrane</keyword>
<gene>
    <name evidence="2" type="ORF">F2Q70_00020191</name>
</gene>
<dbReference type="PANTHER" id="PTHR47252:SF4">
    <property type="entry name" value="GLYCOSYLTRANSFERASE"/>
    <property type="match status" value="1"/>
</dbReference>
<protein>
    <recommendedName>
        <fullName evidence="3">Glycosyl transferase family 1 domain-containing protein</fullName>
    </recommendedName>
</protein>
<dbReference type="Gene3D" id="3.40.50.2000">
    <property type="entry name" value="Glycogen Phosphorylase B"/>
    <property type="match status" value="1"/>
</dbReference>
<keyword evidence="1" id="KW-0812">Transmembrane</keyword>
<reference evidence="2" key="1">
    <citation type="submission" date="2019-12" db="EMBL/GenBank/DDBJ databases">
        <title>Genome sequencing and annotation of Brassica cretica.</title>
        <authorList>
            <person name="Studholme D.J."/>
            <person name="Sarris P.F."/>
        </authorList>
    </citation>
    <scope>NUCLEOTIDE SEQUENCE</scope>
    <source>
        <strain evidence="2">PFS-102/07</strain>
        <tissue evidence="2">Leaf</tissue>
    </source>
</reference>
<dbReference type="Pfam" id="PF13692">
    <property type="entry name" value="Glyco_trans_1_4"/>
    <property type="match status" value="1"/>
</dbReference>
<accession>A0A8S9GRS1</accession>
<evidence type="ECO:0000256" key="1">
    <source>
        <dbReference type="SAM" id="Phobius"/>
    </source>
</evidence>
<keyword evidence="1" id="KW-1133">Transmembrane helix</keyword>
<dbReference type="InterPro" id="IPR041693">
    <property type="entry name" value="Glyco_trans_4_5"/>
</dbReference>
<dbReference type="PANTHER" id="PTHR47252">
    <property type="entry name" value="GLYCOSYLTRANSFERASE"/>
    <property type="match status" value="1"/>
</dbReference>
<organism evidence="2">
    <name type="scientific">Brassica cretica</name>
    <name type="common">Mustard</name>
    <dbReference type="NCBI Taxonomy" id="69181"/>
    <lineage>
        <taxon>Eukaryota</taxon>
        <taxon>Viridiplantae</taxon>
        <taxon>Streptophyta</taxon>
        <taxon>Embryophyta</taxon>
        <taxon>Tracheophyta</taxon>
        <taxon>Spermatophyta</taxon>
        <taxon>Magnoliopsida</taxon>
        <taxon>eudicotyledons</taxon>
        <taxon>Gunneridae</taxon>
        <taxon>Pentapetalae</taxon>
        <taxon>rosids</taxon>
        <taxon>malvids</taxon>
        <taxon>Brassicales</taxon>
        <taxon>Brassicaceae</taxon>
        <taxon>Brassiceae</taxon>
        <taxon>Brassica</taxon>
    </lineage>
</organism>
<name>A0A8S9GRS1_BRACR</name>
<dbReference type="AlphaFoldDB" id="A0A8S9GRS1"/>
<sequence>MGKPSSTSVWVTMQKKKRWPLMILLVLSVSTVGMILVRSAFDSCSISGNRCGRFVVEKQDSSDVKIRSADPLGFMKSKLVLLVSHELSLSGYNSRSFFTSESWVELKFSSFQVKLVFVVLGGPLLLMELAFLLRGVGAEVVWTTNQKPVEADEVVNVLEHKMLDRGVKVISAKSQKAIDTALKSDLVVLNTAVAGKWLDAVLKDNVPKVLPKILWWIHEMRGHYFKADLVKHLPFVAGAMIDSHATAEYWKNRTHDRLGIKMPKTYVVHLGNSKELMEVAEDSFAKKVLREQVRESLGVQSDDILFGIINTIDVLVQNSQARGECFGRITIEAMAFKLPVLGTAAGGTMEIVVNRTTGLLHNAGKEGVLPLARNIVKLATNVEMRTTMGKKGYERVKEMFMEHHMAHRIASVLREVLQHAKVHSRTTK</sequence>
<evidence type="ECO:0008006" key="3">
    <source>
        <dbReference type="Google" id="ProtNLM"/>
    </source>
</evidence>
<dbReference type="CDD" id="cd03801">
    <property type="entry name" value="GT4_PimA-like"/>
    <property type="match status" value="1"/>
</dbReference>
<evidence type="ECO:0000313" key="2">
    <source>
        <dbReference type="EMBL" id="KAF2546532.1"/>
    </source>
</evidence>
<proteinExistence type="predicted"/>
<dbReference type="Pfam" id="PF16994">
    <property type="entry name" value="Glyco_trans_4_5"/>
    <property type="match status" value="1"/>
</dbReference>
<feature type="transmembrane region" description="Helical" evidence="1">
    <location>
        <begin position="21"/>
        <end position="41"/>
    </location>
</feature>
<dbReference type="EMBL" id="QGKY02001925">
    <property type="protein sequence ID" value="KAF2546532.1"/>
    <property type="molecule type" value="Genomic_DNA"/>
</dbReference>
<comment type="caution">
    <text evidence="2">The sequence shown here is derived from an EMBL/GenBank/DDBJ whole genome shotgun (WGS) entry which is preliminary data.</text>
</comment>